<gene>
    <name evidence="2" type="ORF">E6K73_00930</name>
</gene>
<feature type="chain" id="PRO_5022086586" evidence="1">
    <location>
        <begin position="23"/>
        <end position="147"/>
    </location>
</feature>
<dbReference type="PROSITE" id="PS51257">
    <property type="entry name" value="PROKAR_LIPOPROTEIN"/>
    <property type="match status" value="1"/>
</dbReference>
<protein>
    <submittedName>
        <fullName evidence="2">Uncharacterized protein</fullName>
    </submittedName>
</protein>
<keyword evidence="1" id="KW-0732">Signal</keyword>
<dbReference type="AlphaFoldDB" id="A0A538SQT2"/>
<evidence type="ECO:0000313" key="2">
    <source>
        <dbReference type="EMBL" id="TMQ53728.1"/>
    </source>
</evidence>
<dbReference type="Proteomes" id="UP000320184">
    <property type="component" value="Unassembled WGS sequence"/>
</dbReference>
<feature type="signal peptide" evidence="1">
    <location>
        <begin position="1"/>
        <end position="22"/>
    </location>
</feature>
<evidence type="ECO:0000313" key="3">
    <source>
        <dbReference type="Proteomes" id="UP000320184"/>
    </source>
</evidence>
<name>A0A538SQT2_UNCEI</name>
<dbReference type="EMBL" id="VBOT01000011">
    <property type="protein sequence ID" value="TMQ53728.1"/>
    <property type="molecule type" value="Genomic_DNA"/>
</dbReference>
<organism evidence="2 3">
    <name type="scientific">Eiseniibacteriota bacterium</name>
    <dbReference type="NCBI Taxonomy" id="2212470"/>
    <lineage>
        <taxon>Bacteria</taxon>
        <taxon>Candidatus Eiseniibacteriota</taxon>
    </lineage>
</organism>
<reference evidence="2 3" key="1">
    <citation type="journal article" date="2019" name="Nat. Microbiol.">
        <title>Mediterranean grassland soil C-N compound turnover is dependent on rainfall and depth, and is mediated by genomically divergent microorganisms.</title>
        <authorList>
            <person name="Diamond S."/>
            <person name="Andeer P.F."/>
            <person name="Li Z."/>
            <person name="Crits-Christoph A."/>
            <person name="Burstein D."/>
            <person name="Anantharaman K."/>
            <person name="Lane K.R."/>
            <person name="Thomas B.C."/>
            <person name="Pan C."/>
            <person name="Northen T.R."/>
            <person name="Banfield J.F."/>
        </authorList>
    </citation>
    <scope>NUCLEOTIDE SEQUENCE [LARGE SCALE GENOMIC DNA]</scope>
    <source>
        <strain evidence="2">WS_3</strain>
    </source>
</reference>
<evidence type="ECO:0000256" key="1">
    <source>
        <dbReference type="SAM" id="SignalP"/>
    </source>
</evidence>
<proteinExistence type="predicted"/>
<sequence length="147" mass="16255">MRRRRGAVVLGCALAAALTSCALSPAPRGWLPRLGEVGSDPYGAWTEVSYWIHGHRLDVRGELVAVEHDSLFVLSDSTLVGVPIAARAFARVWAYEGGSTVATADYEHRRVITSSGRLEWLYKYARFPDGFPPGFDRGSLRPRARLR</sequence>
<accession>A0A538SQT2</accession>
<comment type="caution">
    <text evidence="2">The sequence shown here is derived from an EMBL/GenBank/DDBJ whole genome shotgun (WGS) entry which is preliminary data.</text>
</comment>